<evidence type="ECO:0000256" key="9">
    <source>
        <dbReference type="ARBA" id="ARBA00022919"/>
    </source>
</evidence>
<dbReference type="InterPro" id="IPR005135">
    <property type="entry name" value="Endo/exonuclease/phosphatase"/>
</dbReference>
<dbReference type="Proteomes" id="UP001209570">
    <property type="component" value="Unassembled WGS sequence"/>
</dbReference>
<dbReference type="InterPro" id="IPR036691">
    <property type="entry name" value="Endo/exonu/phosph_ase_sf"/>
</dbReference>
<comment type="caution">
    <text evidence="15">The sequence shown here is derived from an EMBL/GenBank/DDBJ whole genome shotgun (WGS) entry which is preliminary data.</text>
</comment>
<evidence type="ECO:0000256" key="8">
    <source>
        <dbReference type="ARBA" id="ARBA00022842"/>
    </source>
</evidence>
<dbReference type="InterPro" id="IPR038772">
    <property type="entry name" value="Sph/SMPD2-like"/>
</dbReference>
<keyword evidence="12 13" id="KW-0472">Membrane</keyword>
<evidence type="ECO:0000256" key="7">
    <source>
        <dbReference type="ARBA" id="ARBA00022801"/>
    </source>
</evidence>
<keyword evidence="6" id="KW-0479">Metal-binding</keyword>
<feature type="transmembrane region" description="Helical" evidence="13">
    <location>
        <begin position="418"/>
        <end position="441"/>
    </location>
</feature>
<dbReference type="Pfam" id="PF03372">
    <property type="entry name" value="Exo_endo_phos"/>
    <property type="match status" value="1"/>
</dbReference>
<evidence type="ECO:0000313" key="15">
    <source>
        <dbReference type="EMBL" id="KAJ0403082.1"/>
    </source>
</evidence>
<keyword evidence="5 13" id="KW-0812">Transmembrane</keyword>
<organism evidence="15 16">
    <name type="scientific">Pythium insidiosum</name>
    <name type="common">Pythiosis disease agent</name>
    <dbReference type="NCBI Taxonomy" id="114742"/>
    <lineage>
        <taxon>Eukaryota</taxon>
        <taxon>Sar</taxon>
        <taxon>Stramenopiles</taxon>
        <taxon>Oomycota</taxon>
        <taxon>Peronosporomycetes</taxon>
        <taxon>Pythiales</taxon>
        <taxon>Pythiaceae</taxon>
        <taxon>Pythium</taxon>
    </lineage>
</organism>
<evidence type="ECO:0000256" key="5">
    <source>
        <dbReference type="ARBA" id="ARBA00022692"/>
    </source>
</evidence>
<evidence type="ECO:0000256" key="12">
    <source>
        <dbReference type="ARBA" id="ARBA00023136"/>
    </source>
</evidence>
<dbReference type="GO" id="GO:0046872">
    <property type="term" value="F:metal ion binding"/>
    <property type="evidence" value="ECO:0007669"/>
    <property type="project" value="UniProtKB-KW"/>
</dbReference>
<keyword evidence="11" id="KW-0443">Lipid metabolism</keyword>
<dbReference type="EMBL" id="JAKCXM010000089">
    <property type="protein sequence ID" value="KAJ0403082.1"/>
    <property type="molecule type" value="Genomic_DNA"/>
</dbReference>
<comment type="pathway">
    <text evidence="2">Lipid metabolism; sphingolipid metabolism.</text>
</comment>
<accession>A0AAD5Q7G2</accession>
<comment type="pathway">
    <text evidence="3">Sphingolipid metabolism.</text>
</comment>
<gene>
    <name evidence="15" type="ORF">P43SY_009149</name>
</gene>
<dbReference type="SUPFAM" id="SSF56219">
    <property type="entry name" value="DNase I-like"/>
    <property type="match status" value="1"/>
</dbReference>
<evidence type="ECO:0000256" key="3">
    <source>
        <dbReference type="ARBA" id="ARBA00004991"/>
    </source>
</evidence>
<evidence type="ECO:0000256" key="13">
    <source>
        <dbReference type="SAM" id="Phobius"/>
    </source>
</evidence>
<feature type="domain" description="Endonuclease/exonuclease/phosphatase" evidence="14">
    <location>
        <begin position="45"/>
        <end position="316"/>
    </location>
</feature>
<dbReference type="GO" id="GO:0006665">
    <property type="term" value="P:sphingolipid metabolic process"/>
    <property type="evidence" value="ECO:0007669"/>
    <property type="project" value="UniProtKB-KW"/>
</dbReference>
<keyword evidence="16" id="KW-1185">Reference proteome</keyword>
<evidence type="ECO:0000256" key="10">
    <source>
        <dbReference type="ARBA" id="ARBA00022989"/>
    </source>
</evidence>
<dbReference type="PANTHER" id="PTHR16320:SF24">
    <property type="entry name" value="PHOSPHODIESTERASE, PUTATIVE-RELATED"/>
    <property type="match status" value="1"/>
</dbReference>
<keyword evidence="8" id="KW-0460">Magnesium</keyword>
<evidence type="ECO:0000259" key="14">
    <source>
        <dbReference type="Pfam" id="PF03372"/>
    </source>
</evidence>
<evidence type="ECO:0000313" key="16">
    <source>
        <dbReference type="Proteomes" id="UP001209570"/>
    </source>
</evidence>
<keyword evidence="7" id="KW-0378">Hydrolase</keyword>
<dbReference type="Gene3D" id="3.60.10.10">
    <property type="entry name" value="Endonuclease/exonuclease/phosphatase"/>
    <property type="match status" value="1"/>
</dbReference>
<proteinExistence type="inferred from homology"/>
<dbReference type="GO" id="GO:0004767">
    <property type="term" value="F:sphingomyelin phosphodiesterase activity"/>
    <property type="evidence" value="ECO:0007669"/>
    <property type="project" value="InterPro"/>
</dbReference>
<dbReference type="PANTHER" id="PTHR16320">
    <property type="entry name" value="SPHINGOMYELINASE FAMILY MEMBER"/>
    <property type="match status" value="1"/>
</dbReference>
<sequence>MDVVQRIQRRFFTEVLDLDPIADPPAPRADWPTWSNTADCRLRVLSLNAWGLPVAPHCTERAVEIANAIDDSFDIVVLQEIWHRRERNIIIWGAQKAGFEYYHYFQAATGFPIPFGADSFGTGLLVLSKYPIVSSMYYSFSLSGRPYALHEADYIANKGAGHLRVQTPVGEIDLYVTHLIANYNHLGKPGPGDRYLPHRVAQAYELVRLISNTARNDLVLVCGDFNSPSDCTVLRLPRHLLQIRDAFTDKNNHDGLTFATEDNKFSHGEHPMRMDYILYKVAQPSSSEPGWQLQSSDVFKKFFVDERGVEHPISDHFGVVAEFVFGKRAELLKPCQQALGETSKESQSPVSNPSRLRTCATTTCIHCDEAKAKTGDLDISDYSARTRIHCLEEVEQAITAGRADAVERRAGHLRRSGVSLMLVFVLAALRLSSVLGVSWLIIFPVLSHCLLEYYLAFFVVTLECSNFTELMNQVRLHLNAEQVRQARIAST</sequence>
<keyword evidence="9" id="KW-0746">Sphingolipid metabolism</keyword>
<comment type="subcellular location">
    <subcellularLocation>
        <location evidence="1">Membrane</location>
        <topology evidence="1">Multi-pass membrane protein</topology>
    </subcellularLocation>
</comment>
<dbReference type="GO" id="GO:0016020">
    <property type="term" value="C:membrane"/>
    <property type="evidence" value="ECO:0007669"/>
    <property type="project" value="UniProtKB-SubCell"/>
</dbReference>
<reference evidence="15" key="1">
    <citation type="submission" date="2021-12" db="EMBL/GenBank/DDBJ databases">
        <title>Prjna785345.</title>
        <authorList>
            <person name="Rujirawat T."/>
            <person name="Krajaejun T."/>
        </authorList>
    </citation>
    <scope>NUCLEOTIDE SEQUENCE</scope>
    <source>
        <strain evidence="15">Pi057C3</strain>
    </source>
</reference>
<evidence type="ECO:0000256" key="1">
    <source>
        <dbReference type="ARBA" id="ARBA00004141"/>
    </source>
</evidence>
<keyword evidence="10 13" id="KW-1133">Transmembrane helix</keyword>
<evidence type="ECO:0000256" key="2">
    <source>
        <dbReference type="ARBA" id="ARBA00004760"/>
    </source>
</evidence>
<evidence type="ECO:0000256" key="11">
    <source>
        <dbReference type="ARBA" id="ARBA00023098"/>
    </source>
</evidence>
<evidence type="ECO:0000256" key="4">
    <source>
        <dbReference type="ARBA" id="ARBA00006335"/>
    </source>
</evidence>
<comment type="similarity">
    <text evidence="4">Belongs to the neutral sphingomyelinase family.</text>
</comment>
<name>A0AAD5Q7G2_PYTIN</name>
<evidence type="ECO:0000256" key="6">
    <source>
        <dbReference type="ARBA" id="ARBA00022723"/>
    </source>
</evidence>
<dbReference type="AlphaFoldDB" id="A0AAD5Q7G2"/>
<protein>
    <recommendedName>
        <fullName evidence="14">Endonuclease/exonuclease/phosphatase domain-containing protein</fullName>
    </recommendedName>
</protein>